<proteinExistence type="predicted"/>
<feature type="transmembrane region" description="Helical" evidence="1">
    <location>
        <begin position="94"/>
        <end position="112"/>
    </location>
</feature>
<keyword evidence="1" id="KW-0812">Transmembrane</keyword>
<gene>
    <name evidence="2" type="ORF">SAMN05877753_110150</name>
</gene>
<sequence>MYNQYYGMQPQQPVYQEDLRNIEDVCRKYRNFHVIGQMSDGTQMEGILEDYDDEGITMLVPEEVDEAEVEGMTGTRGFGPYGRRRFRRFRRRRFPRIVFVFPFFFPYPYYAYPYGYPYYG</sequence>
<reference evidence="2 3" key="1">
    <citation type="submission" date="2017-08" db="EMBL/GenBank/DDBJ databases">
        <authorList>
            <person name="de Groot N.N."/>
        </authorList>
    </citation>
    <scope>NUCLEOTIDE SEQUENCE [LARGE SCALE GENOMIC DNA]</scope>
    <source>
        <strain evidence="2 3">JC228</strain>
    </source>
</reference>
<evidence type="ECO:0000313" key="3">
    <source>
        <dbReference type="Proteomes" id="UP000219546"/>
    </source>
</evidence>
<keyword evidence="1" id="KW-1133">Transmembrane helix</keyword>
<dbReference type="AlphaFoldDB" id="A0A285D562"/>
<dbReference type="Proteomes" id="UP000219546">
    <property type="component" value="Unassembled WGS sequence"/>
</dbReference>
<evidence type="ECO:0000256" key="1">
    <source>
        <dbReference type="SAM" id="Phobius"/>
    </source>
</evidence>
<organism evidence="2 3">
    <name type="scientific">Bacillus oleivorans</name>
    <dbReference type="NCBI Taxonomy" id="1448271"/>
    <lineage>
        <taxon>Bacteria</taxon>
        <taxon>Bacillati</taxon>
        <taxon>Bacillota</taxon>
        <taxon>Bacilli</taxon>
        <taxon>Bacillales</taxon>
        <taxon>Bacillaceae</taxon>
        <taxon>Bacillus</taxon>
    </lineage>
</organism>
<accession>A0A285D562</accession>
<keyword evidence="1" id="KW-0472">Membrane</keyword>
<dbReference type="RefSeq" id="WP_245855989.1">
    <property type="nucleotide sequence ID" value="NZ_JBEPMQ010000011.1"/>
</dbReference>
<keyword evidence="3" id="KW-1185">Reference proteome</keyword>
<dbReference type="EMBL" id="OAOP01000010">
    <property type="protein sequence ID" value="SNX74909.1"/>
    <property type="molecule type" value="Genomic_DNA"/>
</dbReference>
<evidence type="ECO:0000313" key="2">
    <source>
        <dbReference type="EMBL" id="SNX74909.1"/>
    </source>
</evidence>
<name>A0A285D562_9BACI</name>
<protein>
    <submittedName>
        <fullName evidence="2">Uncharacterized protein</fullName>
    </submittedName>
</protein>